<gene>
    <name evidence="2" type="ORF">Cba03nite_34100</name>
</gene>
<comment type="caution">
    <text evidence="2">The sequence shown here is derived from an EMBL/GenBank/DDBJ whole genome shotgun (WGS) entry which is preliminary data.</text>
</comment>
<protein>
    <submittedName>
        <fullName evidence="2">Uncharacterized protein</fullName>
    </submittedName>
</protein>
<sequence>MASLAWRRPIDAWLADLGGRGYSAVGIRPGLAGNEISGQTDAADVGAGPPSQRTMGYLDPDDGRVRYLPRPNYQPGRSGPAGSTPTRWHHGPRLAGPPRQWFPHPGGCGRLF</sequence>
<dbReference type="Proteomes" id="UP000601223">
    <property type="component" value="Unassembled WGS sequence"/>
</dbReference>
<organism evidence="2 3">
    <name type="scientific">Catellatospora bangladeshensis</name>
    <dbReference type="NCBI Taxonomy" id="310355"/>
    <lineage>
        <taxon>Bacteria</taxon>
        <taxon>Bacillati</taxon>
        <taxon>Actinomycetota</taxon>
        <taxon>Actinomycetes</taxon>
        <taxon>Micromonosporales</taxon>
        <taxon>Micromonosporaceae</taxon>
        <taxon>Catellatospora</taxon>
    </lineage>
</organism>
<evidence type="ECO:0000313" key="2">
    <source>
        <dbReference type="EMBL" id="GIF82061.1"/>
    </source>
</evidence>
<dbReference type="AlphaFoldDB" id="A0A8J3NK08"/>
<reference evidence="2 3" key="1">
    <citation type="submission" date="2021-01" db="EMBL/GenBank/DDBJ databases">
        <title>Whole genome shotgun sequence of Catellatospora bangladeshensis NBRC 107357.</title>
        <authorList>
            <person name="Komaki H."/>
            <person name="Tamura T."/>
        </authorList>
    </citation>
    <scope>NUCLEOTIDE SEQUENCE [LARGE SCALE GENOMIC DNA]</scope>
    <source>
        <strain evidence="2 3">NBRC 107357</strain>
    </source>
</reference>
<accession>A0A8J3NK08</accession>
<evidence type="ECO:0000256" key="1">
    <source>
        <dbReference type="SAM" id="MobiDB-lite"/>
    </source>
</evidence>
<proteinExistence type="predicted"/>
<evidence type="ECO:0000313" key="3">
    <source>
        <dbReference type="Proteomes" id="UP000601223"/>
    </source>
</evidence>
<name>A0A8J3NK08_9ACTN</name>
<feature type="region of interest" description="Disordered" evidence="1">
    <location>
        <begin position="30"/>
        <end position="112"/>
    </location>
</feature>
<dbReference type="EMBL" id="BONF01000017">
    <property type="protein sequence ID" value="GIF82061.1"/>
    <property type="molecule type" value="Genomic_DNA"/>
</dbReference>
<keyword evidence="3" id="KW-1185">Reference proteome</keyword>